<evidence type="ECO:0000313" key="2">
    <source>
        <dbReference type="EMBL" id="OLP94790.1"/>
    </source>
</evidence>
<dbReference type="Proteomes" id="UP000186817">
    <property type="component" value="Unassembled WGS sequence"/>
</dbReference>
<keyword evidence="1" id="KW-0472">Membrane</keyword>
<feature type="transmembrane region" description="Helical" evidence="1">
    <location>
        <begin position="56"/>
        <end position="89"/>
    </location>
</feature>
<dbReference type="EMBL" id="LSRX01000528">
    <property type="protein sequence ID" value="OLP94790.1"/>
    <property type="molecule type" value="Genomic_DNA"/>
</dbReference>
<reference evidence="2 3" key="1">
    <citation type="submission" date="2016-02" db="EMBL/GenBank/DDBJ databases">
        <title>Genome analysis of coral dinoflagellate symbionts highlights evolutionary adaptations to a symbiotic lifestyle.</title>
        <authorList>
            <person name="Aranda M."/>
            <person name="Li Y."/>
            <person name="Liew Y.J."/>
            <person name="Baumgarten S."/>
            <person name="Simakov O."/>
            <person name="Wilson M."/>
            <person name="Piel J."/>
            <person name="Ashoor H."/>
            <person name="Bougouffa S."/>
            <person name="Bajic V.B."/>
            <person name="Ryu T."/>
            <person name="Ravasi T."/>
            <person name="Bayer T."/>
            <person name="Micklem G."/>
            <person name="Kim H."/>
            <person name="Bhak J."/>
            <person name="Lajeunesse T.C."/>
            <person name="Voolstra C.R."/>
        </authorList>
    </citation>
    <scope>NUCLEOTIDE SEQUENCE [LARGE SCALE GENOMIC DNA]</scope>
    <source>
        <strain evidence="2 3">CCMP2467</strain>
    </source>
</reference>
<proteinExistence type="predicted"/>
<protein>
    <submittedName>
        <fullName evidence="2">Uncharacterized protein</fullName>
    </submittedName>
</protein>
<dbReference type="AlphaFoldDB" id="A0A1Q9DI56"/>
<keyword evidence="1" id="KW-0812">Transmembrane</keyword>
<keyword evidence="1" id="KW-1133">Transmembrane helix</keyword>
<sequence>MLIIIFTIIQMFVAVIATSGTITITRMAANIIVVVVLLLIIIVIIIITIINIIVIIIIIIIITIIIIIIITITIIISIVITVTIIIIIISARSGNVGEQMIYGETYRGGLPPPDWCQWQAPLVSGGGGACDADVRYT</sequence>
<feature type="transmembrane region" description="Helical" evidence="1">
    <location>
        <begin position="31"/>
        <end position="50"/>
    </location>
</feature>
<gene>
    <name evidence="2" type="ORF">AK812_SmicGene23139</name>
</gene>
<comment type="caution">
    <text evidence="2">The sequence shown here is derived from an EMBL/GenBank/DDBJ whole genome shotgun (WGS) entry which is preliminary data.</text>
</comment>
<name>A0A1Q9DI56_SYMMI</name>
<accession>A0A1Q9DI56</accession>
<evidence type="ECO:0000256" key="1">
    <source>
        <dbReference type="SAM" id="Phobius"/>
    </source>
</evidence>
<evidence type="ECO:0000313" key="3">
    <source>
        <dbReference type="Proteomes" id="UP000186817"/>
    </source>
</evidence>
<feature type="transmembrane region" description="Helical" evidence="1">
    <location>
        <begin position="6"/>
        <end position="24"/>
    </location>
</feature>
<organism evidence="2 3">
    <name type="scientific">Symbiodinium microadriaticum</name>
    <name type="common">Dinoflagellate</name>
    <name type="synonym">Zooxanthella microadriatica</name>
    <dbReference type="NCBI Taxonomy" id="2951"/>
    <lineage>
        <taxon>Eukaryota</taxon>
        <taxon>Sar</taxon>
        <taxon>Alveolata</taxon>
        <taxon>Dinophyceae</taxon>
        <taxon>Suessiales</taxon>
        <taxon>Symbiodiniaceae</taxon>
        <taxon>Symbiodinium</taxon>
    </lineage>
</organism>
<keyword evidence="3" id="KW-1185">Reference proteome</keyword>